<sequence length="69" mass="7956">MNLNKRLKEIERQELPQPKLKVFTQAVDGTITGEGLEFKNKAEYEKYAEKQGFNESRSVLFVEIVNAPI</sequence>
<dbReference type="RefSeq" id="WP_142455236.1">
    <property type="nucleotide sequence ID" value="NZ_FXTP01000012.1"/>
</dbReference>
<keyword evidence="2" id="KW-1185">Reference proteome</keyword>
<gene>
    <name evidence="1" type="ORF">SAMN06265219_11286</name>
</gene>
<reference evidence="1 2" key="1">
    <citation type="submission" date="2017-05" db="EMBL/GenBank/DDBJ databases">
        <authorList>
            <person name="Varghese N."/>
            <person name="Submissions S."/>
        </authorList>
    </citation>
    <scope>NUCLEOTIDE SEQUENCE [LARGE SCALE GENOMIC DNA]</scope>
    <source>
        <strain evidence="1 2">DSM 21985</strain>
    </source>
</reference>
<protein>
    <submittedName>
        <fullName evidence="1">Uncharacterized protein</fullName>
    </submittedName>
</protein>
<organism evidence="1 2">
    <name type="scientific">Gracilimonas mengyeensis</name>
    <dbReference type="NCBI Taxonomy" id="1302730"/>
    <lineage>
        <taxon>Bacteria</taxon>
        <taxon>Pseudomonadati</taxon>
        <taxon>Balneolota</taxon>
        <taxon>Balneolia</taxon>
        <taxon>Balneolales</taxon>
        <taxon>Balneolaceae</taxon>
        <taxon>Gracilimonas</taxon>
    </lineage>
</organism>
<proteinExistence type="predicted"/>
<accession>A0A521EM16</accession>
<dbReference type="Proteomes" id="UP000317557">
    <property type="component" value="Unassembled WGS sequence"/>
</dbReference>
<dbReference type="EMBL" id="FXTP01000012">
    <property type="protein sequence ID" value="SMO84160.1"/>
    <property type="molecule type" value="Genomic_DNA"/>
</dbReference>
<dbReference type="AlphaFoldDB" id="A0A521EM16"/>
<evidence type="ECO:0000313" key="1">
    <source>
        <dbReference type="EMBL" id="SMO84160.1"/>
    </source>
</evidence>
<evidence type="ECO:0000313" key="2">
    <source>
        <dbReference type="Proteomes" id="UP000317557"/>
    </source>
</evidence>
<name>A0A521EM16_9BACT</name>